<evidence type="ECO:0000259" key="3">
    <source>
        <dbReference type="Pfam" id="PF04909"/>
    </source>
</evidence>
<evidence type="ECO:0000256" key="2">
    <source>
        <dbReference type="SAM" id="MobiDB-lite"/>
    </source>
</evidence>
<evidence type="ECO:0000313" key="4">
    <source>
        <dbReference type="EMBL" id="MBB3918651.1"/>
    </source>
</evidence>
<sequence>MLRRDFLRQGALIGAALSTGCVSDDATPTAPGKGQPLIDAHCHVFNASDLPTTRFLRQVVFENYPEQSFRVMGVWDPDATDVAIELALRLLGTNTAPDADQEIRVLTNKAHAETTAANREQARQAAVEDMARFLVEIDSRNRNRGPATMGAAGEHDAAPPESGETKFLDFVIEGKAGSARPSATAPLTMTEARAASARAFIDLGMFSRYLEWFSLFRLYRHVLVDQLVADARRQGFEPLMLTPLLVDYDEWLFEDVRTPLAKQMEVMDYVSRRPGDRPAVHGYIGFDPLREVAFRANIKGTVSSLATARKALSEHGFVGVKLYPPMGFRPSGNHKPYPKRTEKRLGFRPDKQLDQALDDLYKLCVELDAPIMAHGYSSNGSGRDYADRGDPAYWLPVFRKYPSLRVCVAHFGRFDARSAGRTQPFPDGSWEWTLGEFVRDNSRQPVFADISYFSEALETENKRAPLAQYFQRWVSEFDPEVDHLVFGTDWIMLGREKGYSHYIESVNSFLRQDCGFGDDVCDKIFRRNALRLLPLQRWSKGRERLLAWYRRNGVDPKRLPISPSGVFAGLMGD</sequence>
<dbReference type="Pfam" id="PF04909">
    <property type="entry name" value="Amidohydro_2"/>
    <property type="match status" value="1"/>
</dbReference>
<feature type="domain" description="Amidohydrolase-related" evidence="3">
    <location>
        <begin position="305"/>
        <end position="535"/>
    </location>
</feature>
<dbReference type="GO" id="GO:0005737">
    <property type="term" value="C:cytoplasm"/>
    <property type="evidence" value="ECO:0007669"/>
    <property type="project" value="TreeGrafter"/>
</dbReference>
<keyword evidence="1" id="KW-0456">Lyase</keyword>
<keyword evidence="4" id="KW-0378">Hydrolase</keyword>
<dbReference type="EMBL" id="JACIDG010000020">
    <property type="protein sequence ID" value="MBB3918651.1"/>
    <property type="molecule type" value="Genomic_DNA"/>
</dbReference>
<dbReference type="SUPFAM" id="SSF51556">
    <property type="entry name" value="Metallo-dependent hydrolases"/>
    <property type="match status" value="1"/>
</dbReference>
<dbReference type="PROSITE" id="PS51257">
    <property type="entry name" value="PROKAR_LIPOPROTEIN"/>
    <property type="match status" value="1"/>
</dbReference>
<dbReference type="InterPro" id="IPR006680">
    <property type="entry name" value="Amidohydro-rel"/>
</dbReference>
<evidence type="ECO:0000256" key="1">
    <source>
        <dbReference type="ARBA" id="ARBA00023239"/>
    </source>
</evidence>
<gene>
    <name evidence="4" type="ORF">GGQ65_005991</name>
</gene>
<feature type="region of interest" description="Disordered" evidence="2">
    <location>
        <begin position="142"/>
        <end position="161"/>
    </location>
</feature>
<dbReference type="GO" id="GO:0016787">
    <property type="term" value="F:hydrolase activity"/>
    <property type="evidence" value="ECO:0007669"/>
    <property type="project" value="UniProtKB-KW"/>
</dbReference>
<dbReference type="RefSeq" id="WP_183605136.1">
    <property type="nucleotide sequence ID" value="NZ_JACIDG010000020.1"/>
</dbReference>
<comment type="caution">
    <text evidence="4">The sequence shown here is derived from an EMBL/GenBank/DDBJ whole genome shotgun (WGS) entry which is preliminary data.</text>
</comment>
<dbReference type="AlphaFoldDB" id="A0A7W6FML2"/>
<dbReference type="InterPro" id="IPR032466">
    <property type="entry name" value="Metal_Hydrolase"/>
</dbReference>
<proteinExistence type="predicted"/>
<reference evidence="4 5" key="1">
    <citation type="submission" date="2020-08" db="EMBL/GenBank/DDBJ databases">
        <title>Genomic Encyclopedia of Type Strains, Phase IV (KMG-IV): sequencing the most valuable type-strain genomes for metagenomic binning, comparative biology and taxonomic classification.</title>
        <authorList>
            <person name="Goeker M."/>
        </authorList>
    </citation>
    <scope>NUCLEOTIDE SEQUENCE [LARGE SCALE GENOMIC DNA]</scope>
    <source>
        <strain evidence="4 5">DSM 19331</strain>
    </source>
</reference>
<name>A0A7W6FML2_9HYPH</name>
<dbReference type="PANTHER" id="PTHR21240">
    <property type="entry name" value="2-AMINO-3-CARBOXYLMUCONATE-6-SEMIALDEHYDE DECARBOXYLASE"/>
    <property type="match status" value="1"/>
</dbReference>
<dbReference type="InterPro" id="IPR032465">
    <property type="entry name" value="ACMSD"/>
</dbReference>
<dbReference type="PANTHER" id="PTHR21240:SF28">
    <property type="entry name" value="ISO-OROTATE DECARBOXYLASE (EUROFUNG)"/>
    <property type="match status" value="1"/>
</dbReference>
<dbReference type="Gene3D" id="3.20.20.140">
    <property type="entry name" value="Metal-dependent hydrolases"/>
    <property type="match status" value="1"/>
</dbReference>
<protein>
    <submittedName>
        <fullName evidence="4">Putative TIM-barrel fold metal-dependent hydrolase</fullName>
    </submittedName>
</protein>
<dbReference type="GO" id="GO:0019748">
    <property type="term" value="P:secondary metabolic process"/>
    <property type="evidence" value="ECO:0007669"/>
    <property type="project" value="TreeGrafter"/>
</dbReference>
<evidence type="ECO:0000313" key="5">
    <source>
        <dbReference type="Proteomes" id="UP000545490"/>
    </source>
</evidence>
<dbReference type="GO" id="GO:0016831">
    <property type="term" value="F:carboxy-lyase activity"/>
    <property type="evidence" value="ECO:0007669"/>
    <property type="project" value="InterPro"/>
</dbReference>
<dbReference type="Proteomes" id="UP000545490">
    <property type="component" value="Unassembled WGS sequence"/>
</dbReference>
<accession>A0A7W6FML2</accession>
<organism evidence="4 5">
    <name type="scientific">Rhizobium fabae</name>
    <dbReference type="NCBI Taxonomy" id="573179"/>
    <lineage>
        <taxon>Bacteria</taxon>
        <taxon>Pseudomonadati</taxon>
        <taxon>Pseudomonadota</taxon>
        <taxon>Alphaproteobacteria</taxon>
        <taxon>Hyphomicrobiales</taxon>
        <taxon>Rhizobiaceae</taxon>
        <taxon>Rhizobium/Agrobacterium group</taxon>
        <taxon>Rhizobium</taxon>
    </lineage>
</organism>